<reference evidence="2" key="1">
    <citation type="submission" date="2022-11" db="UniProtKB">
        <authorList>
            <consortium name="WormBaseParasite"/>
        </authorList>
    </citation>
    <scope>IDENTIFICATION</scope>
</reference>
<evidence type="ECO:0000313" key="2">
    <source>
        <dbReference type="WBParaSite" id="Minc3s07935g41712"/>
    </source>
</evidence>
<name>A0A914NPF5_MELIC</name>
<proteinExistence type="predicted"/>
<dbReference type="WBParaSite" id="Minc3s07935g41712">
    <property type="protein sequence ID" value="Minc3s07935g41712"/>
    <property type="gene ID" value="Minc3s07935g41712"/>
</dbReference>
<sequence>MSMDSTAELKYRREAAEFIQEMAERLNPTFHNTEDNWQNCCIRFNKKTELLVCNYLACGCADINPIDDDDPLDDFLMLFWLTTMLPKPRLDRLFNEFENIFKKIFLTCSTAGWTHSLVGRSWRRQASIRSIWLWIFEMGRRA</sequence>
<protein>
    <submittedName>
        <fullName evidence="2">Uncharacterized protein</fullName>
    </submittedName>
</protein>
<organism evidence="1 2">
    <name type="scientific">Meloidogyne incognita</name>
    <name type="common">Southern root-knot nematode worm</name>
    <name type="synonym">Oxyuris incognita</name>
    <dbReference type="NCBI Taxonomy" id="6306"/>
    <lineage>
        <taxon>Eukaryota</taxon>
        <taxon>Metazoa</taxon>
        <taxon>Ecdysozoa</taxon>
        <taxon>Nematoda</taxon>
        <taxon>Chromadorea</taxon>
        <taxon>Rhabditida</taxon>
        <taxon>Tylenchina</taxon>
        <taxon>Tylenchomorpha</taxon>
        <taxon>Tylenchoidea</taxon>
        <taxon>Meloidogynidae</taxon>
        <taxon>Meloidogyninae</taxon>
        <taxon>Meloidogyne</taxon>
        <taxon>Meloidogyne incognita group</taxon>
    </lineage>
</organism>
<evidence type="ECO:0000313" key="1">
    <source>
        <dbReference type="Proteomes" id="UP000887563"/>
    </source>
</evidence>
<accession>A0A914NPF5</accession>
<dbReference type="Proteomes" id="UP000887563">
    <property type="component" value="Unplaced"/>
</dbReference>
<keyword evidence="1" id="KW-1185">Reference proteome</keyword>
<dbReference type="AlphaFoldDB" id="A0A914NPF5"/>